<dbReference type="Proteomes" id="UP000036106">
    <property type="component" value="Chromosome"/>
</dbReference>
<dbReference type="RefSeq" id="WP_048704482.1">
    <property type="nucleotide sequence ID" value="NZ_CP012034.1"/>
</dbReference>
<name>A0A0H4QH52_9LACO</name>
<evidence type="ECO:0000313" key="2">
    <source>
        <dbReference type="EMBL" id="AKP67277.1"/>
    </source>
</evidence>
<gene>
    <name evidence="2" type="ORF">ABM34_06805</name>
</gene>
<proteinExistence type="predicted"/>
<evidence type="ECO:0000313" key="3">
    <source>
        <dbReference type="Proteomes" id="UP000036106"/>
    </source>
</evidence>
<dbReference type="KEGG" id="lgn:ABM34_06805"/>
<dbReference type="PATRIC" id="fig|1007676.4.peg.1357"/>
<feature type="transmembrane region" description="Helical" evidence="1">
    <location>
        <begin position="7"/>
        <end position="25"/>
    </location>
</feature>
<keyword evidence="1" id="KW-0812">Transmembrane</keyword>
<keyword evidence="1" id="KW-0472">Membrane</keyword>
<reference evidence="3" key="1">
    <citation type="submission" date="2015-07" db="EMBL/GenBank/DDBJ databases">
        <title>Lactobacillus ginsenosidimutans/EMML 3141/ whole genome sequencing.</title>
        <authorList>
            <person name="Kim M.K."/>
            <person name="Im W.-T."/>
            <person name="Srinivasan S."/>
            <person name="Lee J.-J."/>
        </authorList>
    </citation>
    <scope>NUCLEOTIDE SEQUENCE [LARGE SCALE GENOMIC DNA]</scope>
    <source>
        <strain evidence="3">EMML 3041</strain>
    </source>
</reference>
<keyword evidence="1" id="KW-1133">Transmembrane helix</keyword>
<accession>A0A0H4QH52</accession>
<organism evidence="2 3">
    <name type="scientific">Companilactobacillus ginsenosidimutans</name>
    <dbReference type="NCBI Taxonomy" id="1007676"/>
    <lineage>
        <taxon>Bacteria</taxon>
        <taxon>Bacillati</taxon>
        <taxon>Bacillota</taxon>
        <taxon>Bacilli</taxon>
        <taxon>Lactobacillales</taxon>
        <taxon>Lactobacillaceae</taxon>
        <taxon>Companilactobacillus</taxon>
    </lineage>
</organism>
<sequence>MSRILDITYWVIVCSVAILTVIFGFYSTESIFLDTSLLLFGIVWAKQYFQAIKFENDTKIIG</sequence>
<keyword evidence="3" id="KW-1185">Reference proteome</keyword>
<evidence type="ECO:0000256" key="1">
    <source>
        <dbReference type="SAM" id="Phobius"/>
    </source>
</evidence>
<protein>
    <submittedName>
        <fullName evidence="2">Uncharacterized protein</fullName>
    </submittedName>
</protein>
<dbReference type="STRING" id="1007676.ABM34_06805"/>
<dbReference type="EMBL" id="CP012034">
    <property type="protein sequence ID" value="AKP67277.1"/>
    <property type="molecule type" value="Genomic_DNA"/>
</dbReference>
<dbReference type="AlphaFoldDB" id="A0A0H4QH52"/>